<evidence type="ECO:0000313" key="2">
    <source>
        <dbReference type="Proteomes" id="UP001054945"/>
    </source>
</evidence>
<protein>
    <submittedName>
        <fullName evidence="1">Uncharacterized protein</fullName>
    </submittedName>
</protein>
<dbReference type="AlphaFoldDB" id="A0AAV4MS21"/>
<accession>A0AAV4MS21</accession>
<gene>
    <name evidence="1" type="ORF">CEXT_666301</name>
</gene>
<dbReference type="Proteomes" id="UP001054945">
    <property type="component" value="Unassembled WGS sequence"/>
</dbReference>
<sequence length="41" mass="4660">MAVARFAGLKRKYSTPLLSWRGLNPYLQPAEFVFKTISLST</sequence>
<proteinExistence type="predicted"/>
<feature type="non-terminal residue" evidence="1">
    <location>
        <position position="41"/>
    </location>
</feature>
<reference evidence="1 2" key="1">
    <citation type="submission" date="2021-06" db="EMBL/GenBank/DDBJ databases">
        <title>Caerostris extrusa draft genome.</title>
        <authorList>
            <person name="Kono N."/>
            <person name="Arakawa K."/>
        </authorList>
    </citation>
    <scope>NUCLEOTIDE SEQUENCE [LARGE SCALE GENOMIC DNA]</scope>
</reference>
<name>A0AAV4MS21_CAEEX</name>
<organism evidence="1 2">
    <name type="scientific">Caerostris extrusa</name>
    <name type="common">Bark spider</name>
    <name type="synonym">Caerostris bankana</name>
    <dbReference type="NCBI Taxonomy" id="172846"/>
    <lineage>
        <taxon>Eukaryota</taxon>
        <taxon>Metazoa</taxon>
        <taxon>Ecdysozoa</taxon>
        <taxon>Arthropoda</taxon>
        <taxon>Chelicerata</taxon>
        <taxon>Arachnida</taxon>
        <taxon>Araneae</taxon>
        <taxon>Araneomorphae</taxon>
        <taxon>Entelegynae</taxon>
        <taxon>Araneoidea</taxon>
        <taxon>Araneidae</taxon>
        <taxon>Caerostris</taxon>
    </lineage>
</organism>
<keyword evidence="2" id="KW-1185">Reference proteome</keyword>
<dbReference type="EMBL" id="BPLR01020145">
    <property type="protein sequence ID" value="GIX75189.1"/>
    <property type="molecule type" value="Genomic_DNA"/>
</dbReference>
<evidence type="ECO:0000313" key="1">
    <source>
        <dbReference type="EMBL" id="GIX75189.1"/>
    </source>
</evidence>
<comment type="caution">
    <text evidence="1">The sequence shown here is derived from an EMBL/GenBank/DDBJ whole genome shotgun (WGS) entry which is preliminary data.</text>
</comment>